<keyword evidence="2" id="KW-1185">Reference proteome</keyword>
<organism evidence="1 2">
    <name type="scientific">Serendipita indica (strain DSM 11827)</name>
    <name type="common">Root endophyte fungus</name>
    <name type="synonym">Piriformospora indica</name>
    <dbReference type="NCBI Taxonomy" id="1109443"/>
    <lineage>
        <taxon>Eukaryota</taxon>
        <taxon>Fungi</taxon>
        <taxon>Dikarya</taxon>
        <taxon>Basidiomycota</taxon>
        <taxon>Agaricomycotina</taxon>
        <taxon>Agaricomycetes</taxon>
        <taxon>Sebacinales</taxon>
        <taxon>Serendipitaceae</taxon>
        <taxon>Serendipita</taxon>
    </lineage>
</organism>
<dbReference type="InParanoid" id="G4TNR0"/>
<gene>
    <name evidence="1" type="ORF">PIIN_06908</name>
</gene>
<dbReference type="eggNOG" id="ENOG502SX1U">
    <property type="taxonomic scope" value="Eukaryota"/>
</dbReference>
<dbReference type="AlphaFoldDB" id="G4TNR0"/>
<dbReference type="Proteomes" id="UP000007148">
    <property type="component" value="Unassembled WGS sequence"/>
</dbReference>
<reference evidence="1 2" key="1">
    <citation type="journal article" date="2011" name="PLoS Pathog.">
        <title>Endophytic Life Strategies Decoded by Genome and Transcriptome Analyses of the Mutualistic Root Symbiont Piriformospora indica.</title>
        <authorList>
            <person name="Zuccaro A."/>
            <person name="Lahrmann U."/>
            <person name="Guldener U."/>
            <person name="Langen G."/>
            <person name="Pfiffi S."/>
            <person name="Biedenkopf D."/>
            <person name="Wong P."/>
            <person name="Samans B."/>
            <person name="Grimm C."/>
            <person name="Basiewicz M."/>
            <person name="Murat C."/>
            <person name="Martin F."/>
            <person name="Kogel K.H."/>
        </authorList>
    </citation>
    <scope>NUCLEOTIDE SEQUENCE [LARGE SCALE GENOMIC DNA]</scope>
    <source>
        <strain evidence="1 2">DSM 11827</strain>
    </source>
</reference>
<dbReference type="HOGENOM" id="CLU_1185638_0_0_1"/>
<proteinExistence type="predicted"/>
<evidence type="ECO:0000313" key="1">
    <source>
        <dbReference type="EMBL" id="CCA72953.1"/>
    </source>
</evidence>
<dbReference type="OrthoDB" id="3226519at2759"/>
<dbReference type="EMBL" id="CAFZ01000192">
    <property type="protein sequence ID" value="CCA72953.1"/>
    <property type="molecule type" value="Genomic_DNA"/>
</dbReference>
<sequence>MLESPVRRAYSVDDPSLPAAVRTICDGGVNATTVLSSTELLFNGTVGHLTTGTCTLPQVGQASSGPSGGDGLRAPSCPTARNNCAIRFGNNGFDSNAVSKCGAPCTSSCYSGNPGGGPDPNDCEYAIGLLFARNPQLFTLPTGGYNLFTWRSCGIGIQNQIVSSGAPCTQRMQYDYADVANVARYLAWNCQAAQNAHGGRCTADSGVYVPNFPDFYIQVYRNQ</sequence>
<evidence type="ECO:0000313" key="2">
    <source>
        <dbReference type="Proteomes" id="UP000007148"/>
    </source>
</evidence>
<comment type="caution">
    <text evidence="1">The sequence shown here is derived from an EMBL/GenBank/DDBJ whole genome shotgun (WGS) entry which is preliminary data.</text>
</comment>
<name>G4TNR0_SERID</name>
<protein>
    <submittedName>
        <fullName evidence="1">Uncharacterized protein</fullName>
    </submittedName>
</protein>
<accession>G4TNR0</accession>